<dbReference type="RefSeq" id="XP_053587711.1">
    <property type="nucleotide sequence ID" value="XM_053728134.1"/>
</dbReference>
<sequence length="524" mass="61367">MDELVKVMEEFDIDKDLITVVSDMSFEMSSRQLHKDGCTPITFISYDCQPVMFTGQALLYIFHTAVCGVNWKIKRDIGEYVQMLRSLILEYSEMDQNLLILKRTVLEDITKLLTHRPLELKPLPLEGAADYKLQIFCHEKQISGIDYSRTCEMYGLDTLVDNPKYENEPFPFMLTRENYYMGFVNSFFKSEYSGIKKRLRDEFLWKTDKSLRTSFYQCMTNVCEIDNLNLEKPGTNRNGEEETSHMNSAMRPAEQLIKRKEAKIKTEENSVQRRSEDFASTSGNYVIGRSSAEEKTKETIKEMEETFLKLMGKLGIKLWSDECSGEEYEDESYTESEPESDTLDQKITEKRQTNLMKSSPNEESSRAKTPAEESSGSLESSQERDLAVKKAERFEEKAKKYDELEVKFKEMKKEKEQLERKIATQVKHSDENERLRARISSRQDIEKQLRASRNEHQQKAESLLEENTRLFKQSEEDKIKVVEMRRKLEEAKGKTREVNKEWSTRNEELNKDVVRLNGVIKKKE</sequence>
<dbReference type="AlphaFoldDB" id="A0A6A5H742"/>
<gene>
    <name evidence="2" type="ORF">GCK72_010973</name>
</gene>
<proteinExistence type="predicted"/>
<dbReference type="KEGG" id="crq:GCK72_010973"/>
<evidence type="ECO:0000313" key="2">
    <source>
        <dbReference type="EMBL" id="KAF1762711.1"/>
    </source>
</evidence>
<protein>
    <submittedName>
        <fullName evidence="2">Uncharacterized protein</fullName>
    </submittedName>
</protein>
<feature type="region of interest" description="Disordered" evidence="1">
    <location>
        <begin position="414"/>
        <end position="466"/>
    </location>
</feature>
<organism evidence="2 3">
    <name type="scientific">Caenorhabditis remanei</name>
    <name type="common">Caenorhabditis vulgaris</name>
    <dbReference type="NCBI Taxonomy" id="31234"/>
    <lineage>
        <taxon>Eukaryota</taxon>
        <taxon>Metazoa</taxon>
        <taxon>Ecdysozoa</taxon>
        <taxon>Nematoda</taxon>
        <taxon>Chromadorea</taxon>
        <taxon>Rhabditida</taxon>
        <taxon>Rhabditina</taxon>
        <taxon>Rhabditomorpha</taxon>
        <taxon>Rhabditoidea</taxon>
        <taxon>Rhabditidae</taxon>
        <taxon>Peloderinae</taxon>
        <taxon>Caenorhabditis</taxon>
    </lineage>
</organism>
<name>A0A6A5H742_CAERE</name>
<dbReference type="EMBL" id="WUAV01000003">
    <property type="protein sequence ID" value="KAF1762711.1"/>
    <property type="molecule type" value="Genomic_DNA"/>
</dbReference>
<feature type="region of interest" description="Disordered" evidence="1">
    <location>
        <begin position="349"/>
        <end position="389"/>
    </location>
</feature>
<evidence type="ECO:0000313" key="3">
    <source>
        <dbReference type="Proteomes" id="UP000483820"/>
    </source>
</evidence>
<evidence type="ECO:0000256" key="1">
    <source>
        <dbReference type="SAM" id="MobiDB-lite"/>
    </source>
</evidence>
<accession>A0A6A5H742</accession>
<dbReference type="Proteomes" id="UP000483820">
    <property type="component" value="Chromosome III"/>
</dbReference>
<comment type="caution">
    <text evidence="2">The sequence shown here is derived from an EMBL/GenBank/DDBJ whole genome shotgun (WGS) entry which is preliminary data.</text>
</comment>
<reference evidence="2 3" key="1">
    <citation type="submission" date="2019-12" db="EMBL/GenBank/DDBJ databases">
        <title>Chromosome-level assembly of the Caenorhabditis remanei genome.</title>
        <authorList>
            <person name="Teterina A.A."/>
            <person name="Willis J.H."/>
            <person name="Phillips P.C."/>
        </authorList>
    </citation>
    <scope>NUCLEOTIDE SEQUENCE [LARGE SCALE GENOMIC DNA]</scope>
    <source>
        <strain evidence="2 3">PX506</strain>
        <tissue evidence="2">Whole organism</tissue>
    </source>
</reference>
<dbReference type="GeneID" id="9811468"/>
<dbReference type="CTD" id="9811468"/>
<feature type="compositionally biased region" description="Polar residues" evidence="1">
    <location>
        <begin position="353"/>
        <end position="362"/>
    </location>
</feature>
<feature type="compositionally biased region" description="Basic and acidic residues" evidence="1">
    <location>
        <begin position="414"/>
        <end position="459"/>
    </location>
</feature>